<evidence type="ECO:0000313" key="3">
    <source>
        <dbReference type="EMBL" id="ABF94524.1"/>
    </source>
</evidence>
<dbReference type="PANTHER" id="PTHR19446">
    <property type="entry name" value="REVERSE TRANSCRIPTASES"/>
    <property type="match status" value="1"/>
</dbReference>
<evidence type="ECO:0000259" key="1">
    <source>
        <dbReference type="Pfam" id="PF00078"/>
    </source>
</evidence>
<reference evidence="3" key="1">
    <citation type="journal article" date="2005" name="Genome Res.">
        <title>Sequence, annotation, and analysis of synteny between rice chromosome 3 and diverged grass species.</title>
        <authorList>
            <consortium name="Rice Chromosome 3 Sequencing Consortium"/>
            <person name="Buell C.R."/>
            <person name="Yuan Q."/>
            <person name="Ouyang S."/>
            <person name="Liu J."/>
            <person name="Zhu W."/>
            <person name="Wang A."/>
            <person name="Maiti R."/>
            <person name="Haas B."/>
            <person name="Wortman J."/>
            <person name="Pertea M."/>
            <person name="Jones K.M."/>
            <person name="Kim M."/>
            <person name="Overton L."/>
            <person name="Tsitrin T."/>
            <person name="Fadrosh D."/>
            <person name="Bera J."/>
            <person name="Weaver B."/>
            <person name="Jin S."/>
            <person name="Johri S."/>
            <person name="Reardon M."/>
            <person name="Webb K."/>
            <person name="Hill J."/>
            <person name="Moffat K."/>
            <person name="Tallon L."/>
            <person name="Van Aken S."/>
            <person name="Lewis M."/>
            <person name="Utterback T."/>
            <person name="Feldblyum T."/>
            <person name="Zismann V."/>
            <person name="Iobst S."/>
            <person name="Hsiao J."/>
            <person name="de Vazeille A.R."/>
            <person name="Salzberg S.L."/>
            <person name="White O."/>
            <person name="Fraser C."/>
            <person name="Yu Y."/>
            <person name="Kim H."/>
            <person name="Rambo T."/>
            <person name="Currie J."/>
            <person name="Collura K."/>
            <person name="Kernodle-Thompson S."/>
            <person name="Wei F."/>
            <person name="Kudrna K."/>
            <person name="Ammiraju J.S."/>
            <person name="Luo M."/>
            <person name="Goicoechea J.L."/>
            <person name="Wing R.A."/>
            <person name="Henry D."/>
            <person name="Oates R."/>
            <person name="Palmer M."/>
            <person name="Pries G."/>
            <person name="Saski C."/>
            <person name="Simmons J."/>
            <person name="Soderlund C."/>
            <person name="Nelson W."/>
            <person name="de la Bastide M."/>
            <person name="Spiegel L."/>
            <person name="Nascimento L."/>
            <person name="Huang E."/>
            <person name="Preston R."/>
            <person name="Zutavern T."/>
            <person name="Palmer L."/>
            <person name="O'Shaughnessy A."/>
            <person name="Dike S."/>
            <person name="McCombie W.R."/>
            <person name="Minx P."/>
            <person name="Cordum H."/>
            <person name="Wilson R."/>
            <person name="Jin W."/>
            <person name="Lee H.R."/>
            <person name="Jiang J."/>
            <person name="Jackson S."/>
        </authorList>
    </citation>
    <scope>NUCLEOTIDE SEQUENCE [LARGE SCALE GENOMIC DNA]</scope>
</reference>
<proteinExistence type="predicted"/>
<dbReference type="Pfam" id="PF13966">
    <property type="entry name" value="zf-RVT"/>
    <property type="match status" value="1"/>
</dbReference>
<dbReference type="InterPro" id="IPR026960">
    <property type="entry name" value="RVT-Znf"/>
</dbReference>
<accession>Q10QA6</accession>
<evidence type="ECO:0000259" key="2">
    <source>
        <dbReference type="Pfam" id="PF13966"/>
    </source>
</evidence>
<dbReference type="Pfam" id="PF00078">
    <property type="entry name" value="RVT_1"/>
    <property type="match status" value="1"/>
</dbReference>
<reference evidence="3" key="2">
    <citation type="submission" date="2006-06" db="EMBL/GenBank/DDBJ databases">
        <authorList>
            <person name="Buell R."/>
            <person name="Wing R.A."/>
            <person name="McCombie W.A."/>
            <person name="Ouyang S."/>
        </authorList>
    </citation>
    <scope>NUCLEOTIDE SEQUENCE</scope>
</reference>
<dbReference type="EMBL" id="DP000009">
    <property type="protein sequence ID" value="ABF94524.1"/>
    <property type="molecule type" value="Genomic_DNA"/>
</dbReference>
<dbReference type="InterPro" id="IPR000477">
    <property type="entry name" value="RT_dom"/>
</dbReference>
<feature type="domain" description="Reverse transcriptase zinc-binding" evidence="2">
    <location>
        <begin position="199"/>
        <end position="254"/>
    </location>
</feature>
<sequence>MTVAQKAISPTQTAFIPGRNIMEGVVILHETLHELHRKNKSAVIFKIDFEKAYDKVKWSFVQQTLRMKGFSTKWCEWIASFIQGGHVGIKVNDQTDDTIIFLEYDLQQAKNLKLIMSIFEKLSGLKINFHKRDDHKKNYRLTRWDIICQPKEQGSLGVHNLDIQNRCLLSKWLFKLINENGVWQDLLKRKWNYHQNDQFSVRSMYLALINNGYIDRNKLIWKLKMPLKIKIFMWYLLKGVVLTKDNLARRNWNGHFQGNILASSVVTVTKV</sequence>
<gene>
    <name evidence="3" type="ordered locus">LOC_Os03g10610</name>
</gene>
<dbReference type="AlphaFoldDB" id="Q10QA6"/>
<organism evidence="3">
    <name type="scientific">Oryza sativa subsp. japonica</name>
    <name type="common">Rice</name>
    <dbReference type="NCBI Taxonomy" id="39947"/>
    <lineage>
        <taxon>Eukaryota</taxon>
        <taxon>Viridiplantae</taxon>
        <taxon>Streptophyta</taxon>
        <taxon>Embryophyta</taxon>
        <taxon>Tracheophyta</taxon>
        <taxon>Spermatophyta</taxon>
        <taxon>Magnoliopsida</taxon>
        <taxon>Liliopsida</taxon>
        <taxon>Poales</taxon>
        <taxon>Poaceae</taxon>
        <taxon>BOP clade</taxon>
        <taxon>Oryzoideae</taxon>
        <taxon>Oryzeae</taxon>
        <taxon>Oryzinae</taxon>
        <taxon>Oryza</taxon>
        <taxon>Oryza sativa</taxon>
    </lineage>
</organism>
<feature type="domain" description="Reverse transcriptase" evidence="1">
    <location>
        <begin position="6"/>
        <end position="86"/>
    </location>
</feature>
<name>Q10QA6_ORYSJ</name>
<protein>
    <submittedName>
        <fullName evidence="3">Retrotransposon protein, putative, unclassified</fullName>
    </submittedName>
</protein>